<dbReference type="PRINTS" id="PR00480">
    <property type="entry name" value="ASTACIN"/>
</dbReference>
<keyword evidence="1" id="KW-1015">Disulfide bond</keyword>
<dbReference type="WBParaSite" id="HCON_00100780-00001">
    <property type="protein sequence ID" value="HCON_00100780-00001"/>
    <property type="gene ID" value="HCON_00100780"/>
</dbReference>
<dbReference type="GO" id="GO:0008270">
    <property type="term" value="F:zinc ion binding"/>
    <property type="evidence" value="ECO:0007669"/>
    <property type="project" value="UniProtKB-UniRule"/>
</dbReference>
<feature type="signal peptide" evidence="3">
    <location>
        <begin position="1"/>
        <end position="25"/>
    </location>
</feature>
<keyword evidence="2 3" id="KW-0645">Protease</keyword>
<feature type="binding site" evidence="2">
    <location>
        <position position="226"/>
    </location>
    <ligand>
        <name>Zn(2+)</name>
        <dbReference type="ChEBI" id="CHEBI:29105"/>
        <note>catalytic</note>
    </ligand>
</feature>
<sequence length="271" mass="30010">EPSKGCKKMIGALLLLAVLFDSSYCLSEKGRIALTKAYGGIDIDARHERLENLGVKGLGPHSSSEKATTSSEAKAGGNTPADEGSIAEVNRREGVDEYLFNGDMILTDEQLSAYENDLGNQTRQKRQIATYATSWANNEVFFYFDTSITTTNQAYVRKQLIYLSDRTCIAFKESSTETNRIKVFDGAGCYSAVGMIGGEQSLSLGSGCYVVGTVAHEFMHALGALHMQMRNDRDTYIKVDLTNVPENLHNNFNKENNQQHTIRIWQQHAIC</sequence>
<feature type="binding site" evidence="2">
    <location>
        <position position="216"/>
    </location>
    <ligand>
        <name>Zn(2+)</name>
        <dbReference type="ChEBI" id="CHEBI:29105"/>
        <note>catalytic</note>
    </ligand>
</feature>
<evidence type="ECO:0000256" key="1">
    <source>
        <dbReference type="ARBA" id="ARBA00023157"/>
    </source>
</evidence>
<keyword evidence="3" id="KW-0732">Signal</keyword>
<dbReference type="SMART" id="SM00235">
    <property type="entry name" value="ZnMc"/>
    <property type="match status" value="1"/>
</dbReference>
<dbReference type="InterPro" id="IPR006026">
    <property type="entry name" value="Peptidase_Metallo"/>
</dbReference>
<keyword evidence="2 3" id="KW-0862">Zinc</keyword>
<dbReference type="AlphaFoldDB" id="A0A7I4YJ98"/>
<evidence type="ECO:0000313" key="7">
    <source>
        <dbReference type="WBParaSite" id="HCON_00100780-00001"/>
    </source>
</evidence>
<dbReference type="PANTHER" id="PTHR10127">
    <property type="entry name" value="DISCOIDIN, CUB, EGF, LAMININ , AND ZINC METALLOPROTEASE DOMAIN CONTAINING"/>
    <property type="match status" value="1"/>
</dbReference>
<feature type="compositionally biased region" description="Low complexity" evidence="4">
    <location>
        <begin position="65"/>
        <end position="75"/>
    </location>
</feature>
<reference evidence="7" key="1">
    <citation type="submission" date="2020-12" db="UniProtKB">
        <authorList>
            <consortium name="WormBaseParasite"/>
        </authorList>
    </citation>
    <scope>IDENTIFICATION</scope>
    <source>
        <strain evidence="7">MHco3</strain>
    </source>
</reference>
<comment type="caution">
    <text evidence="2">Lacks conserved residue(s) required for the propagation of feature annotation.</text>
</comment>
<dbReference type="GO" id="GO:0004222">
    <property type="term" value="F:metalloendopeptidase activity"/>
    <property type="evidence" value="ECO:0007669"/>
    <property type="project" value="UniProtKB-UniRule"/>
</dbReference>
<dbReference type="SUPFAM" id="SSF55486">
    <property type="entry name" value="Metalloproteases ('zincins'), catalytic domain"/>
    <property type="match status" value="1"/>
</dbReference>
<feature type="region of interest" description="Disordered" evidence="4">
    <location>
        <begin position="54"/>
        <end position="88"/>
    </location>
</feature>
<dbReference type="InterPro" id="IPR001506">
    <property type="entry name" value="Peptidase_M12A"/>
</dbReference>
<proteinExistence type="predicted"/>
<accession>A0A7I4YJ98</accession>
<dbReference type="Pfam" id="PF01400">
    <property type="entry name" value="Astacin"/>
    <property type="match status" value="1"/>
</dbReference>
<feature type="chain" id="PRO_5035488011" description="Metalloendopeptidase" evidence="3">
    <location>
        <begin position="26"/>
        <end position="271"/>
    </location>
</feature>
<comment type="cofactor">
    <cofactor evidence="2 3">
        <name>Zn(2+)</name>
        <dbReference type="ChEBI" id="CHEBI:29105"/>
    </cofactor>
    <text evidence="2 3">Binds 1 zinc ion per subunit.</text>
</comment>
<feature type="domain" description="Peptidase M12A" evidence="5">
    <location>
        <begin position="126"/>
        <end position="271"/>
    </location>
</feature>
<dbReference type="EC" id="3.4.24.-" evidence="3"/>
<dbReference type="PANTHER" id="PTHR10127:SF833">
    <property type="entry name" value="ZINC METALLOPROTEINASE NAS-32"/>
    <property type="match status" value="1"/>
</dbReference>
<keyword evidence="2 3" id="KW-0482">Metalloprotease</keyword>
<name>A0A7I4YJ98_HAECO</name>
<evidence type="ECO:0000259" key="5">
    <source>
        <dbReference type="PROSITE" id="PS51864"/>
    </source>
</evidence>
<dbReference type="PROSITE" id="PS51864">
    <property type="entry name" value="ASTACIN"/>
    <property type="match status" value="1"/>
</dbReference>
<dbReference type="OrthoDB" id="5863434at2759"/>
<keyword evidence="2 3" id="KW-0378">Hydrolase</keyword>
<protein>
    <recommendedName>
        <fullName evidence="3">Metalloendopeptidase</fullName>
        <ecNumber evidence="3">3.4.24.-</ecNumber>
    </recommendedName>
</protein>
<keyword evidence="6" id="KW-1185">Reference proteome</keyword>
<feature type="active site" evidence="2">
    <location>
        <position position="217"/>
    </location>
</feature>
<dbReference type="Gene3D" id="3.40.390.10">
    <property type="entry name" value="Collagenase (Catalytic Domain)"/>
    <property type="match status" value="1"/>
</dbReference>
<evidence type="ECO:0000313" key="6">
    <source>
        <dbReference type="Proteomes" id="UP000025227"/>
    </source>
</evidence>
<evidence type="ECO:0000256" key="3">
    <source>
        <dbReference type="RuleBase" id="RU361183"/>
    </source>
</evidence>
<organism evidence="6 7">
    <name type="scientific">Haemonchus contortus</name>
    <name type="common">Barber pole worm</name>
    <dbReference type="NCBI Taxonomy" id="6289"/>
    <lineage>
        <taxon>Eukaryota</taxon>
        <taxon>Metazoa</taxon>
        <taxon>Ecdysozoa</taxon>
        <taxon>Nematoda</taxon>
        <taxon>Chromadorea</taxon>
        <taxon>Rhabditida</taxon>
        <taxon>Rhabditina</taxon>
        <taxon>Rhabditomorpha</taxon>
        <taxon>Strongyloidea</taxon>
        <taxon>Trichostrongylidae</taxon>
        <taxon>Haemonchus</taxon>
    </lineage>
</organism>
<dbReference type="GO" id="GO:0006508">
    <property type="term" value="P:proteolysis"/>
    <property type="evidence" value="ECO:0007669"/>
    <property type="project" value="UniProtKB-KW"/>
</dbReference>
<evidence type="ECO:0000256" key="2">
    <source>
        <dbReference type="PROSITE-ProRule" id="PRU01211"/>
    </source>
</evidence>
<feature type="binding site" evidence="2">
    <location>
        <position position="220"/>
    </location>
    <ligand>
        <name>Zn(2+)</name>
        <dbReference type="ChEBI" id="CHEBI:29105"/>
        <note>catalytic</note>
    </ligand>
</feature>
<keyword evidence="2 3" id="KW-0479">Metal-binding</keyword>
<dbReference type="InterPro" id="IPR024079">
    <property type="entry name" value="MetalloPept_cat_dom_sf"/>
</dbReference>
<dbReference type="Proteomes" id="UP000025227">
    <property type="component" value="Unplaced"/>
</dbReference>
<evidence type="ECO:0000256" key="4">
    <source>
        <dbReference type="SAM" id="MobiDB-lite"/>
    </source>
</evidence>